<reference evidence="2" key="1">
    <citation type="submission" date="2016-10" db="EMBL/GenBank/DDBJ databases">
        <authorList>
            <person name="Varghese N."/>
            <person name="Submissions S."/>
        </authorList>
    </citation>
    <scope>NUCLEOTIDE SEQUENCE [LARGE SCALE GENOMIC DNA]</scope>
    <source>
        <strain evidence="2">JCM 18195</strain>
    </source>
</reference>
<proteinExistence type="predicted"/>
<evidence type="ECO:0000313" key="2">
    <source>
        <dbReference type="Proteomes" id="UP000243084"/>
    </source>
</evidence>
<dbReference type="Proteomes" id="UP000243084">
    <property type="component" value="Unassembled WGS sequence"/>
</dbReference>
<accession>A0A1I5P2F1</accession>
<name>A0A1I5P2F1_9GAMM</name>
<evidence type="ECO:0000313" key="1">
    <source>
        <dbReference type="EMBL" id="SFP27721.1"/>
    </source>
</evidence>
<keyword evidence="2" id="KW-1185">Reference proteome</keyword>
<sequence>MNTNDTLSTLYAVQADIEEVAAKLLRDAQMLKTIIKRQPLSPELTDLLAELRRDGDNIKTRTAFFRGALVEHADAEHADRMRPRRVARCVPGSREDLVRRGALLVKGA</sequence>
<dbReference type="AlphaFoldDB" id="A0A1I5P2F1"/>
<dbReference type="RefSeq" id="WP_092427531.1">
    <property type="nucleotide sequence ID" value="NZ_FOXM01000001.1"/>
</dbReference>
<dbReference type="EMBL" id="FOXM01000001">
    <property type="protein sequence ID" value="SFP27721.1"/>
    <property type="molecule type" value="Genomic_DNA"/>
</dbReference>
<dbReference type="OrthoDB" id="9988072at2"/>
<gene>
    <name evidence="1" type="ORF">SAMN05216229_101269</name>
</gene>
<organism evidence="1 2">
    <name type="scientific">Geopseudomonas sagittaria</name>
    <dbReference type="NCBI Taxonomy" id="1135990"/>
    <lineage>
        <taxon>Bacteria</taxon>
        <taxon>Pseudomonadati</taxon>
        <taxon>Pseudomonadota</taxon>
        <taxon>Gammaproteobacteria</taxon>
        <taxon>Pseudomonadales</taxon>
        <taxon>Pseudomonadaceae</taxon>
        <taxon>Geopseudomonas</taxon>
    </lineage>
</organism>
<protein>
    <submittedName>
        <fullName evidence="1">Uncharacterized protein</fullName>
    </submittedName>
</protein>